<evidence type="ECO:0000256" key="1">
    <source>
        <dbReference type="ARBA" id="ARBA00004123"/>
    </source>
</evidence>
<dbReference type="GO" id="GO:0005635">
    <property type="term" value="C:nuclear envelope"/>
    <property type="evidence" value="ECO:0007669"/>
    <property type="project" value="TreeGrafter"/>
</dbReference>
<organism evidence="7 8">
    <name type="scientific">Phellinidium pouzarii</name>
    <dbReference type="NCBI Taxonomy" id="167371"/>
    <lineage>
        <taxon>Eukaryota</taxon>
        <taxon>Fungi</taxon>
        <taxon>Dikarya</taxon>
        <taxon>Basidiomycota</taxon>
        <taxon>Agaricomycotina</taxon>
        <taxon>Agaricomycetes</taxon>
        <taxon>Hymenochaetales</taxon>
        <taxon>Hymenochaetaceae</taxon>
        <taxon>Phellinidium</taxon>
    </lineage>
</organism>
<evidence type="ECO:0000256" key="2">
    <source>
        <dbReference type="ARBA" id="ARBA00022448"/>
    </source>
</evidence>
<dbReference type="Pfam" id="PF25018">
    <property type="entry name" value="HEAT_IPO9_c"/>
    <property type="match status" value="1"/>
</dbReference>
<dbReference type="InterPro" id="IPR056840">
    <property type="entry name" value="HEAT_IPO9_central"/>
</dbReference>
<dbReference type="Gene3D" id="1.25.10.10">
    <property type="entry name" value="Leucine-rich Repeat Variant"/>
    <property type="match status" value="1"/>
</dbReference>
<evidence type="ECO:0000259" key="6">
    <source>
        <dbReference type="PROSITE" id="PS50166"/>
    </source>
</evidence>
<dbReference type="EMBL" id="SGPK01000583">
    <property type="protein sequence ID" value="THH01586.1"/>
    <property type="molecule type" value="Genomic_DNA"/>
</dbReference>
<keyword evidence="3" id="KW-0653">Protein transport</keyword>
<accession>A0A4S4KSH7</accession>
<dbReference type="SUPFAM" id="SSF48371">
    <property type="entry name" value="ARM repeat"/>
    <property type="match status" value="1"/>
</dbReference>
<gene>
    <name evidence="7" type="ORF">EW145_g6890</name>
</gene>
<proteinExistence type="predicted"/>
<dbReference type="GO" id="GO:0005829">
    <property type="term" value="C:cytosol"/>
    <property type="evidence" value="ECO:0007669"/>
    <property type="project" value="TreeGrafter"/>
</dbReference>
<keyword evidence="8" id="KW-1185">Reference proteome</keyword>
<dbReference type="GO" id="GO:0031267">
    <property type="term" value="F:small GTPase binding"/>
    <property type="evidence" value="ECO:0007669"/>
    <property type="project" value="InterPro"/>
</dbReference>
<feature type="domain" description="Importin N-terminal" evidence="6">
    <location>
        <begin position="43"/>
        <end position="87"/>
    </location>
</feature>
<sequence length="999" mass="109675">MSSQILQYLAASLSTDPNARINAELGISELLPKPELDCVSNVYSAVIVLRKYVNERWSLFFSSFKGNAPPVEIKSEVRNAIFQGLSDPNRKIRSSCAHTLSLIASSDWPDEYPNLLSSLITLLSSSSLDAVHGSMQVFNELIKSDLTEDQILPVLRELLPVLLNVLGSTEHTPLTRSRAVSVFRQCITTLYMVKEQHPQSVKEATSSILPVWIEAFKVLLNRSPGNDVQNVQSWDNLAIRIEVFKTLDTIQLGFSKSLAPHYEDLLNVALTHMRMLLPTFTHYYLSSSGAHPPSLSEEEPIELSMLCCPIIDFVAAITRSNKAKLWLQPTNVETLIITLCGWMQMTEDDEETWGNDANAFVAHEDDESQSYSLRVAGLDLLTNLVEREPTVTVRSLSQAVSRIVAESQQAREAGNTEWWRPLEAVLVALGSVSENISDFCDDEQQSGRPKPIDIGSLLSDIIPQLLSLSECSFLQGRSFVFASQYSKLLPPNLADQYMSAAVNVLEAESAEIPIKISAVKAIQNFASGMDESVLLPVAFRIAKDLDIGKGTWITPELSEQLVTAMLQVWVNNNRDPILISILTDILTSLAGSSCPGVYQAVVKVSLPTLCNAISAAPPGESWVTSSAIELITSLVNGSPNEGLGEGFFSALAPTLFECLRVTEDRDNGVVCLTWIVRKDLNQLLSWQDASGQNGADKVLAVIAKLLDNEDESGGLVIGDLIIHFLRRASPTVVTVLPELLQAMVRRMVTAKTATFVQSLVIPFAVLVQNERDTALSLLEGITVNGRSGLDVLVQTWCENAEVFQGFWPSRVSTLGLCQLFASERPSLKSLMVKGDIIVTAETRDVIVTRSKAKKTPHEFTQIPFPVKALKLIVNELRSNGESATMDTISAPAGNFDADSDDGDEDWQDEDNANPLNKDEIAFISDMLGPRAAAFDNDDFPDDNDDDDLKNDPISQMDMTGHLISFLKECATRNTNGFPDIVGQTSAEEMLIIQRAVNTT</sequence>
<evidence type="ECO:0000256" key="3">
    <source>
        <dbReference type="ARBA" id="ARBA00022927"/>
    </source>
</evidence>
<keyword evidence="4" id="KW-0539">Nucleus</keyword>
<dbReference type="PANTHER" id="PTHR10997:SF9">
    <property type="entry name" value="IMPORTIN-9"/>
    <property type="match status" value="1"/>
</dbReference>
<keyword evidence="2" id="KW-0813">Transport</keyword>
<reference evidence="7 8" key="1">
    <citation type="submission" date="2019-02" db="EMBL/GenBank/DDBJ databases">
        <title>Genome sequencing of the rare red list fungi Phellinidium pouzarii.</title>
        <authorList>
            <person name="Buettner E."/>
            <person name="Kellner H."/>
        </authorList>
    </citation>
    <scope>NUCLEOTIDE SEQUENCE [LARGE SCALE GENOMIC DNA]</scope>
    <source>
        <strain evidence="7 8">DSM 108285</strain>
    </source>
</reference>
<dbReference type="OrthoDB" id="431626at2759"/>
<evidence type="ECO:0000313" key="8">
    <source>
        <dbReference type="Proteomes" id="UP000308199"/>
    </source>
</evidence>
<comment type="caution">
    <text evidence="7">The sequence shown here is derived from an EMBL/GenBank/DDBJ whole genome shotgun (WGS) entry which is preliminary data.</text>
</comment>
<dbReference type="Proteomes" id="UP000308199">
    <property type="component" value="Unassembled WGS sequence"/>
</dbReference>
<dbReference type="GO" id="GO:0006606">
    <property type="term" value="P:protein import into nucleus"/>
    <property type="evidence" value="ECO:0007669"/>
    <property type="project" value="TreeGrafter"/>
</dbReference>
<dbReference type="InterPro" id="IPR001494">
    <property type="entry name" value="Importin-beta_N"/>
</dbReference>
<dbReference type="InterPro" id="IPR016024">
    <property type="entry name" value="ARM-type_fold"/>
</dbReference>
<dbReference type="PROSITE" id="PS50166">
    <property type="entry name" value="IMPORTIN_B_NT"/>
    <property type="match status" value="1"/>
</dbReference>
<dbReference type="AlphaFoldDB" id="A0A4S4KSH7"/>
<protein>
    <recommendedName>
        <fullName evidence="6">Importin N-terminal domain-containing protein</fullName>
    </recommendedName>
</protein>
<feature type="region of interest" description="Disordered" evidence="5">
    <location>
        <begin position="883"/>
        <end position="915"/>
    </location>
</feature>
<dbReference type="PANTHER" id="PTHR10997">
    <property type="entry name" value="IMPORTIN-7, 8, 11"/>
    <property type="match status" value="1"/>
</dbReference>
<name>A0A4S4KSH7_9AGAM</name>
<dbReference type="InterPro" id="IPR011989">
    <property type="entry name" value="ARM-like"/>
</dbReference>
<comment type="subcellular location">
    <subcellularLocation>
        <location evidence="1">Nucleus</location>
    </subcellularLocation>
</comment>
<evidence type="ECO:0000313" key="7">
    <source>
        <dbReference type="EMBL" id="THH01586.1"/>
    </source>
</evidence>
<feature type="compositionally biased region" description="Acidic residues" evidence="5">
    <location>
        <begin position="897"/>
        <end position="911"/>
    </location>
</feature>
<evidence type="ECO:0000256" key="4">
    <source>
        <dbReference type="ARBA" id="ARBA00023242"/>
    </source>
</evidence>
<evidence type="ECO:0000256" key="5">
    <source>
        <dbReference type="SAM" id="MobiDB-lite"/>
    </source>
</evidence>